<dbReference type="Proteomes" id="UP000886595">
    <property type="component" value="Unassembled WGS sequence"/>
</dbReference>
<dbReference type="AlphaFoldDB" id="A0A8X7WM65"/>
<evidence type="ECO:0000313" key="3">
    <source>
        <dbReference type="Proteomes" id="UP000886595"/>
    </source>
</evidence>
<reference evidence="2 3" key="1">
    <citation type="submission" date="2020-02" db="EMBL/GenBank/DDBJ databases">
        <authorList>
            <person name="Ma Q."/>
            <person name="Huang Y."/>
            <person name="Song X."/>
            <person name="Pei D."/>
        </authorList>
    </citation>
    <scope>NUCLEOTIDE SEQUENCE [LARGE SCALE GENOMIC DNA]</scope>
    <source>
        <strain evidence="2">Sxm20200214</strain>
        <tissue evidence="2">Leaf</tissue>
    </source>
</reference>
<sequence>MGGHNYPGDDMPGGTCVSCECNCLDGVKTSAIDQNIGSSDLPVNPTSPSAAEAASDELNSGGIIAEEQQLLGASCPLKKARTE</sequence>
<proteinExistence type="predicted"/>
<evidence type="ECO:0000256" key="1">
    <source>
        <dbReference type="SAM" id="MobiDB-lite"/>
    </source>
</evidence>
<dbReference type="EMBL" id="JAAMPC010000001">
    <property type="protein sequence ID" value="KAG2331320.1"/>
    <property type="molecule type" value="Genomic_DNA"/>
</dbReference>
<gene>
    <name evidence="2" type="ORF">Bca52824_002500</name>
</gene>
<accession>A0A8X7WM65</accession>
<protein>
    <submittedName>
        <fullName evidence="2">Uncharacterized protein</fullName>
    </submittedName>
</protein>
<keyword evidence="3" id="KW-1185">Reference proteome</keyword>
<comment type="caution">
    <text evidence="2">The sequence shown here is derived from an EMBL/GenBank/DDBJ whole genome shotgun (WGS) entry which is preliminary data.</text>
</comment>
<evidence type="ECO:0000313" key="2">
    <source>
        <dbReference type="EMBL" id="KAG2331320.1"/>
    </source>
</evidence>
<organism evidence="2 3">
    <name type="scientific">Brassica carinata</name>
    <name type="common">Ethiopian mustard</name>
    <name type="synonym">Abyssinian cabbage</name>
    <dbReference type="NCBI Taxonomy" id="52824"/>
    <lineage>
        <taxon>Eukaryota</taxon>
        <taxon>Viridiplantae</taxon>
        <taxon>Streptophyta</taxon>
        <taxon>Embryophyta</taxon>
        <taxon>Tracheophyta</taxon>
        <taxon>Spermatophyta</taxon>
        <taxon>Magnoliopsida</taxon>
        <taxon>eudicotyledons</taxon>
        <taxon>Gunneridae</taxon>
        <taxon>Pentapetalae</taxon>
        <taxon>rosids</taxon>
        <taxon>malvids</taxon>
        <taxon>Brassicales</taxon>
        <taxon>Brassicaceae</taxon>
        <taxon>Brassiceae</taxon>
        <taxon>Brassica</taxon>
    </lineage>
</organism>
<feature type="region of interest" description="Disordered" evidence="1">
    <location>
        <begin position="35"/>
        <end position="55"/>
    </location>
</feature>
<name>A0A8X7WM65_BRACI</name>